<keyword evidence="3" id="KW-0808">Transferase</keyword>
<dbReference type="CDD" id="cd03794">
    <property type="entry name" value="GT4_WbuB-like"/>
    <property type="match status" value="1"/>
</dbReference>
<keyword evidence="4" id="KW-1185">Reference proteome</keyword>
<evidence type="ECO:0000259" key="2">
    <source>
        <dbReference type="Pfam" id="PF13579"/>
    </source>
</evidence>
<gene>
    <name evidence="3" type="ORF">H5P30_05345</name>
</gene>
<evidence type="ECO:0000259" key="1">
    <source>
        <dbReference type="Pfam" id="PF00534"/>
    </source>
</evidence>
<feature type="domain" description="Glycosyltransferase subfamily 4-like N-terminal" evidence="2">
    <location>
        <begin position="30"/>
        <end position="207"/>
    </location>
</feature>
<name>A0A7X1AWB5_9BACT</name>
<feature type="domain" description="Glycosyl transferase family 1" evidence="1">
    <location>
        <begin position="223"/>
        <end position="392"/>
    </location>
</feature>
<dbReference type="InterPro" id="IPR001296">
    <property type="entry name" value="Glyco_trans_1"/>
</dbReference>
<comment type="caution">
    <text evidence="3">The sequence shown here is derived from an EMBL/GenBank/DDBJ whole genome shotgun (WGS) entry which is preliminary data.</text>
</comment>
<dbReference type="EMBL" id="JACHVA010000047">
    <property type="protein sequence ID" value="MBC2601196.1"/>
    <property type="molecule type" value="Genomic_DNA"/>
</dbReference>
<dbReference type="Proteomes" id="UP000525652">
    <property type="component" value="Unassembled WGS sequence"/>
</dbReference>
<evidence type="ECO:0000313" key="4">
    <source>
        <dbReference type="Proteomes" id="UP000525652"/>
    </source>
</evidence>
<dbReference type="PANTHER" id="PTHR12526">
    <property type="entry name" value="GLYCOSYLTRANSFERASE"/>
    <property type="match status" value="1"/>
</dbReference>
<dbReference type="SUPFAM" id="SSF53756">
    <property type="entry name" value="UDP-Glycosyltransferase/glycogen phosphorylase"/>
    <property type="match status" value="1"/>
</dbReference>
<dbReference type="Gene3D" id="3.40.50.2000">
    <property type="entry name" value="Glycogen Phosphorylase B"/>
    <property type="match status" value="2"/>
</dbReference>
<dbReference type="RefSeq" id="WP_185691922.1">
    <property type="nucleotide sequence ID" value="NZ_JACHVA010000047.1"/>
</dbReference>
<dbReference type="InterPro" id="IPR028098">
    <property type="entry name" value="Glyco_trans_4-like_N"/>
</dbReference>
<dbReference type="GO" id="GO:0016757">
    <property type="term" value="F:glycosyltransferase activity"/>
    <property type="evidence" value="ECO:0007669"/>
    <property type="project" value="InterPro"/>
</dbReference>
<dbReference type="AlphaFoldDB" id="A0A7X1AWB5"/>
<dbReference type="Pfam" id="PF13579">
    <property type="entry name" value="Glyco_trans_4_4"/>
    <property type="match status" value="1"/>
</dbReference>
<dbReference type="Pfam" id="PF00534">
    <property type="entry name" value="Glycos_transf_1"/>
    <property type="match status" value="1"/>
</dbReference>
<evidence type="ECO:0000313" key="3">
    <source>
        <dbReference type="EMBL" id="MBC2601196.1"/>
    </source>
</evidence>
<dbReference type="PANTHER" id="PTHR12526:SF638">
    <property type="entry name" value="SPORE COAT PROTEIN SA"/>
    <property type="match status" value="1"/>
</dbReference>
<organism evidence="3 4">
    <name type="scientific">Puniceicoccus vermicola</name>
    <dbReference type="NCBI Taxonomy" id="388746"/>
    <lineage>
        <taxon>Bacteria</taxon>
        <taxon>Pseudomonadati</taxon>
        <taxon>Verrucomicrobiota</taxon>
        <taxon>Opitutia</taxon>
        <taxon>Puniceicoccales</taxon>
        <taxon>Puniceicoccaceae</taxon>
        <taxon>Puniceicoccus</taxon>
    </lineage>
</organism>
<reference evidence="3 4" key="1">
    <citation type="submission" date="2020-07" db="EMBL/GenBank/DDBJ databases">
        <authorList>
            <person name="Feng X."/>
        </authorList>
    </citation>
    <scope>NUCLEOTIDE SEQUENCE [LARGE SCALE GENOMIC DNA]</scope>
    <source>
        <strain evidence="3 4">JCM14086</strain>
    </source>
</reference>
<sequence>MGDTNRDEIEYILFVSELFYPEENATGYFLTGIAEGLSSGGYEVSVICAQPGYNDRGTKAPVRETRHGVFIRRCWSSSCDHRGIFGRALNFLTTSLSLGWRALWEIRRGKTVMVVTNPPLVPFMVRMACWLKGGRFVLLVHDVYPEVFVSVGWMRRGGIFFRLLDIPNQILLRSCREIIVLGRDMKELIAGKLPERCRFRVHTIPNWAMDEVVAETPSSGSARERFGIPDNAFLLVYNGNHGRTHFLEVWVALAAALLDDDRFRFLFAGEGSGKAKFEEAVERAGITNLHTTSFVSREDLASLLHSADLLLVSFFPGMAGVSVPSRLYNLMAASRPVLAVADSHSEVSQVLAEEDCGWAFPPEGSPQEIAAKIAPLLRELVENRDRLKEKGENGRKAVLEKYTREKVIEQYREVLTTFERSDTQSNGVTGEANGHR</sequence>
<accession>A0A7X1AWB5</accession>
<protein>
    <submittedName>
        <fullName evidence="3">Glycosyltransferase family 4 protein</fullName>
    </submittedName>
</protein>
<proteinExistence type="predicted"/>